<keyword evidence="2" id="KW-1185">Reference proteome</keyword>
<gene>
    <name evidence="1" type="ORF">FCN80_00240</name>
</gene>
<evidence type="ECO:0000313" key="1">
    <source>
        <dbReference type="EMBL" id="TKI08531.1"/>
    </source>
</evidence>
<proteinExistence type="predicted"/>
<protein>
    <submittedName>
        <fullName evidence="1">Nucleotidyltransferase family protein</fullName>
    </submittedName>
</protein>
<dbReference type="PANTHER" id="PTHR39166:SF1">
    <property type="entry name" value="BLL1166 PROTEIN"/>
    <property type="match status" value="1"/>
</dbReference>
<organism evidence="1 2">
    <name type="scientific">Martelella alba</name>
    <dbReference type="NCBI Taxonomy" id="2590451"/>
    <lineage>
        <taxon>Bacteria</taxon>
        <taxon>Pseudomonadati</taxon>
        <taxon>Pseudomonadota</taxon>
        <taxon>Alphaproteobacteria</taxon>
        <taxon>Hyphomicrobiales</taxon>
        <taxon>Aurantimonadaceae</taxon>
        <taxon>Martelella</taxon>
    </lineage>
</organism>
<name>A0ABY2SS50_9HYPH</name>
<accession>A0ABY2SS50</accession>
<dbReference type="PANTHER" id="PTHR39166">
    <property type="entry name" value="BLL1166 PROTEIN"/>
    <property type="match status" value="1"/>
</dbReference>
<reference evidence="1 2" key="1">
    <citation type="submission" date="2019-04" db="EMBL/GenBank/DDBJ databases">
        <authorList>
            <person name="Li M."/>
            <person name="Gao C."/>
        </authorList>
    </citation>
    <scope>NUCLEOTIDE SEQUENCE [LARGE SCALE GENOMIC DNA]</scope>
    <source>
        <strain evidence="1 2">BGMRC 2031</strain>
    </source>
</reference>
<dbReference type="InterPro" id="IPR009267">
    <property type="entry name" value="NTP_transf_6"/>
</dbReference>
<dbReference type="EMBL" id="SZPQ01000001">
    <property type="protein sequence ID" value="TKI08531.1"/>
    <property type="molecule type" value="Genomic_DNA"/>
</dbReference>
<comment type="caution">
    <text evidence="1">The sequence shown here is derived from an EMBL/GenBank/DDBJ whole genome shotgun (WGS) entry which is preliminary data.</text>
</comment>
<dbReference type="Proteomes" id="UP000305202">
    <property type="component" value="Unassembled WGS sequence"/>
</dbReference>
<sequence>MPPTLSYPPMRLPYIIEHFMAERRAGMRTARDGLEQRLITLIRSTDWLMATLRLARSCALPDWYIGAGAIRDTVWDKLHGYATAVSCHDIDLVYFSDQRTEHDDDRGLERRLHALTPGLSWDVTNQARVHLWYEKHHGIPLRKFASSEAGIATWPETATAIGVRLTDEDDLLIVAPFGLNDLFNLRLRWNAELVTYAMFLARVEEKKFLTRWPKLTLV</sequence>
<dbReference type="Pfam" id="PF06042">
    <property type="entry name" value="NTP_transf_6"/>
    <property type="match status" value="1"/>
</dbReference>
<evidence type="ECO:0000313" key="2">
    <source>
        <dbReference type="Proteomes" id="UP000305202"/>
    </source>
</evidence>